<dbReference type="InterPro" id="IPR020051">
    <property type="entry name" value="SagB-type_dehydrogenase"/>
</dbReference>
<evidence type="ECO:0000313" key="3">
    <source>
        <dbReference type="Proteomes" id="UP000255355"/>
    </source>
</evidence>
<dbReference type="Pfam" id="PF00881">
    <property type="entry name" value="Nitroreductase"/>
    <property type="match status" value="1"/>
</dbReference>
<dbReference type="Gene3D" id="3.40.109.10">
    <property type="entry name" value="NADH Oxidase"/>
    <property type="match status" value="1"/>
</dbReference>
<dbReference type="EMBL" id="QQAZ01000001">
    <property type="protein sequence ID" value="RDI55746.1"/>
    <property type="molecule type" value="Genomic_DNA"/>
</dbReference>
<protein>
    <submittedName>
        <fullName evidence="2">SagB-type dehydrogenase family enzyme</fullName>
    </submittedName>
</protein>
<dbReference type="PANTHER" id="PTHR43745">
    <property type="entry name" value="NITROREDUCTASE MJ1384-RELATED"/>
    <property type="match status" value="1"/>
</dbReference>
<accession>A0A370HG32</accession>
<dbReference type="AlphaFoldDB" id="A0A370HG32"/>
<feature type="domain" description="Nitroreductase" evidence="1">
    <location>
        <begin position="2"/>
        <end position="184"/>
    </location>
</feature>
<gene>
    <name evidence="2" type="ORF">DFR68_101580</name>
</gene>
<dbReference type="InterPro" id="IPR029479">
    <property type="entry name" value="Nitroreductase"/>
</dbReference>
<dbReference type="InterPro" id="IPR052544">
    <property type="entry name" value="Bacteriocin_Proc_Enz"/>
</dbReference>
<organism evidence="2 3">
    <name type="scientific">Nocardia mexicana</name>
    <dbReference type="NCBI Taxonomy" id="279262"/>
    <lineage>
        <taxon>Bacteria</taxon>
        <taxon>Bacillati</taxon>
        <taxon>Actinomycetota</taxon>
        <taxon>Actinomycetes</taxon>
        <taxon>Mycobacteriales</taxon>
        <taxon>Nocardiaceae</taxon>
        <taxon>Nocardia</taxon>
    </lineage>
</organism>
<comment type="caution">
    <text evidence="2">The sequence shown here is derived from an EMBL/GenBank/DDBJ whole genome shotgun (WGS) entry which is preliminary data.</text>
</comment>
<reference evidence="2 3" key="1">
    <citation type="submission" date="2018-07" db="EMBL/GenBank/DDBJ databases">
        <title>Genomic Encyclopedia of Type Strains, Phase IV (KMG-IV): sequencing the most valuable type-strain genomes for metagenomic binning, comparative biology and taxonomic classification.</title>
        <authorList>
            <person name="Goeker M."/>
        </authorList>
    </citation>
    <scope>NUCLEOTIDE SEQUENCE [LARGE SCALE GENOMIC DNA]</scope>
    <source>
        <strain evidence="2 3">DSM 44952</strain>
    </source>
</reference>
<dbReference type="GO" id="GO:0016491">
    <property type="term" value="F:oxidoreductase activity"/>
    <property type="evidence" value="ECO:0007669"/>
    <property type="project" value="InterPro"/>
</dbReference>
<dbReference type="InterPro" id="IPR000415">
    <property type="entry name" value="Nitroreductase-like"/>
</dbReference>
<name>A0A370HG32_9NOCA</name>
<dbReference type="CDD" id="cd02142">
    <property type="entry name" value="McbC_SagB-like_oxidoreductase"/>
    <property type="match status" value="1"/>
</dbReference>
<keyword evidence="3" id="KW-1185">Reference proteome</keyword>
<evidence type="ECO:0000259" key="1">
    <source>
        <dbReference type="Pfam" id="PF00881"/>
    </source>
</evidence>
<dbReference type="Proteomes" id="UP000255355">
    <property type="component" value="Unassembled WGS sequence"/>
</dbReference>
<sequence>MRRRTVRDFAERPITAEAAGQLLWAAQGLVDGEHRTTPSAGGLYPLSVALTAGNVDGISPGVYHYEPTAHRLLCRSDEDPRGALRDAAIDDQPWLATAPAVLVLTADIDRATDHFADQPPHGRRGERYAYIETGHAAQNVYLQATALGLGTVLVGGFDETRLVTTIPALCPAGHRPTALLPVGHPAGPRSGGSPLDGR</sequence>
<dbReference type="STRING" id="1210089.GCA_001613165_04197"/>
<dbReference type="PANTHER" id="PTHR43745:SF2">
    <property type="entry name" value="NITROREDUCTASE MJ1384-RELATED"/>
    <property type="match status" value="1"/>
</dbReference>
<proteinExistence type="predicted"/>
<dbReference type="NCBIfam" id="TIGR03605">
    <property type="entry name" value="antibiot_sagB"/>
    <property type="match status" value="1"/>
</dbReference>
<evidence type="ECO:0000313" key="2">
    <source>
        <dbReference type="EMBL" id="RDI55746.1"/>
    </source>
</evidence>
<dbReference type="SUPFAM" id="SSF55469">
    <property type="entry name" value="FMN-dependent nitroreductase-like"/>
    <property type="match status" value="1"/>
</dbReference>